<feature type="transmembrane region" description="Helical" evidence="5">
    <location>
        <begin position="7"/>
        <end position="27"/>
    </location>
</feature>
<dbReference type="InterPro" id="IPR002789">
    <property type="entry name" value="HerA_central"/>
</dbReference>
<dbReference type="Pfam" id="PF01935">
    <property type="entry name" value="DUF87"/>
    <property type="match status" value="1"/>
</dbReference>
<evidence type="ECO:0000256" key="2">
    <source>
        <dbReference type="ARBA" id="ARBA00034617"/>
    </source>
</evidence>
<evidence type="ECO:0000313" key="7">
    <source>
        <dbReference type="EMBL" id="WWQ60352.1"/>
    </source>
</evidence>
<keyword evidence="7" id="KW-0067">ATP-binding</keyword>
<proteinExistence type="inferred from homology"/>
<keyword evidence="5" id="KW-0472">Membrane</keyword>
<dbReference type="Gene3D" id="3.40.50.300">
    <property type="entry name" value="P-loop containing nucleotide triphosphate hydrolases"/>
    <property type="match status" value="2"/>
</dbReference>
<dbReference type="GO" id="GO:0005524">
    <property type="term" value="F:ATP binding"/>
    <property type="evidence" value="ECO:0007669"/>
    <property type="project" value="UniProtKB-KW"/>
</dbReference>
<dbReference type="GO" id="GO:0043138">
    <property type="term" value="F:3'-5' DNA helicase activity"/>
    <property type="evidence" value="ECO:0007669"/>
    <property type="project" value="UniProtKB-EC"/>
</dbReference>
<dbReference type="RefSeq" id="WP_338600987.1">
    <property type="nucleotide sequence ID" value="NZ_CP146016.1"/>
</dbReference>
<comment type="similarity">
    <text evidence="1">Belongs to the HerA family.</text>
</comment>
<keyword evidence="5" id="KW-0812">Transmembrane</keyword>
<comment type="catalytic activity">
    <reaction evidence="2">
        <text>Couples ATP hydrolysis with the unwinding of duplex DNA by translocating in the 3'-5' direction.</text>
        <dbReference type="EC" id="5.6.2.4"/>
    </reaction>
</comment>
<dbReference type="SMART" id="SM00382">
    <property type="entry name" value="AAA"/>
    <property type="match status" value="1"/>
</dbReference>
<evidence type="ECO:0000256" key="5">
    <source>
        <dbReference type="SAM" id="Phobius"/>
    </source>
</evidence>
<dbReference type="InterPro" id="IPR027417">
    <property type="entry name" value="P-loop_NTPase"/>
</dbReference>
<dbReference type="GO" id="GO:0043139">
    <property type="term" value="F:5'-3' DNA helicase activity"/>
    <property type="evidence" value="ECO:0007669"/>
    <property type="project" value="UniProtKB-EC"/>
</dbReference>
<sequence>MYEKRHIVANALMLVLAYLVYYLVNYLSSPINGVFSSNLSVFVNNLSILLIIIPILTILFSIITTLMFSSIIVSLMYYMVSITYALVISNDANSGIIWSTFLNLFGYYVLATAIIGIILGISRRSFPDELLLNISKIKIEVTLKKVLYGISFLALSYVVFYQLLSNLLLLLGSLVTFIITLFASDNLSFPLILLSWLSAPYLLTQLIFSKTYEDGIELGTVEGVLAPTLINRISNTKYGWKKLSNKKFYLNFANSKNYNMLIIGTSGSGKSSLAKSIIKKLPEVSYLVFDLHGEYDIENSEKIDISKNSLNPLSLNGTSPRQRALEVAYMLRSIFKLGNLQTIDIFNIIMDTYAEKGIDENDESTWGIEPPSFRDVLLILEKRKKLVNNSQDLSRLSSIEPYIQFLSNQILNGNSLNMEKIFEKSVILDFSKVATDELKYILIETILRDFRNYLYRRGVSTLWKFLVIDEAPFILSKETGSELVERLFAEVRKFGVGVILISQITENLENIFQNSNYIFIFNIIEPKELDYISRALGGSDRDKYDAIYQAIQSLDRAYVVTVTGNSRDILLVKLNSLK</sequence>
<accession>A0AAX4L0R5</accession>
<dbReference type="InterPro" id="IPR003593">
    <property type="entry name" value="AAA+_ATPase"/>
</dbReference>
<evidence type="ECO:0000313" key="8">
    <source>
        <dbReference type="Proteomes" id="UP001432202"/>
    </source>
</evidence>
<dbReference type="SUPFAM" id="SSF52540">
    <property type="entry name" value="P-loop containing nucleoside triphosphate hydrolases"/>
    <property type="match status" value="1"/>
</dbReference>
<name>A0AAX4L0R5_9CREN</name>
<reference evidence="7 8" key="1">
    <citation type="submission" date="2024-02" db="EMBL/GenBank/DDBJ databases">
        <title>STSV induces naive adaptation in Sulfolobus.</title>
        <authorList>
            <person name="Xiang X."/>
            <person name="Song M."/>
        </authorList>
    </citation>
    <scope>NUCLEOTIDE SEQUENCE [LARGE SCALE GENOMIC DNA]</scope>
    <source>
        <strain evidence="7 8">RT2</strain>
    </source>
</reference>
<comment type="catalytic activity">
    <reaction evidence="3">
        <text>ATP + H2O = ADP + phosphate + H(+)</text>
        <dbReference type="Rhea" id="RHEA:13065"/>
        <dbReference type="ChEBI" id="CHEBI:15377"/>
        <dbReference type="ChEBI" id="CHEBI:15378"/>
        <dbReference type="ChEBI" id="CHEBI:30616"/>
        <dbReference type="ChEBI" id="CHEBI:43474"/>
        <dbReference type="ChEBI" id="CHEBI:456216"/>
        <dbReference type="EC" id="5.6.2.3"/>
    </reaction>
</comment>
<feature type="transmembrane region" description="Helical" evidence="5">
    <location>
        <begin position="142"/>
        <end position="161"/>
    </location>
</feature>
<dbReference type="PANTHER" id="PTHR42957">
    <property type="entry name" value="HELICASE MJ1565-RELATED"/>
    <property type="match status" value="1"/>
</dbReference>
<dbReference type="PANTHER" id="PTHR42957:SF1">
    <property type="entry name" value="HELICASE MJ1565-RELATED"/>
    <property type="match status" value="1"/>
</dbReference>
<feature type="transmembrane region" description="Helical" evidence="5">
    <location>
        <begin position="95"/>
        <end position="121"/>
    </location>
</feature>
<organism evidence="7 8">
    <name type="scientific">Sulfolobus tengchongensis</name>
    <dbReference type="NCBI Taxonomy" id="207809"/>
    <lineage>
        <taxon>Archaea</taxon>
        <taxon>Thermoproteota</taxon>
        <taxon>Thermoprotei</taxon>
        <taxon>Sulfolobales</taxon>
        <taxon>Sulfolobaceae</taxon>
        <taxon>Sulfolobus</taxon>
    </lineage>
</organism>
<dbReference type="AlphaFoldDB" id="A0AAX4L0R5"/>
<evidence type="ECO:0000256" key="1">
    <source>
        <dbReference type="ARBA" id="ARBA00007816"/>
    </source>
</evidence>
<comment type="catalytic activity">
    <reaction evidence="4">
        <text>ATP + H2O = ADP + phosphate + H(+)</text>
        <dbReference type="Rhea" id="RHEA:13065"/>
        <dbReference type="ChEBI" id="CHEBI:15377"/>
        <dbReference type="ChEBI" id="CHEBI:15378"/>
        <dbReference type="ChEBI" id="CHEBI:30616"/>
        <dbReference type="ChEBI" id="CHEBI:43474"/>
        <dbReference type="ChEBI" id="CHEBI:456216"/>
        <dbReference type="EC" id="5.6.2.4"/>
    </reaction>
</comment>
<keyword evidence="7" id="KW-0547">Nucleotide-binding</keyword>
<feature type="transmembrane region" description="Helical" evidence="5">
    <location>
        <begin position="66"/>
        <end position="89"/>
    </location>
</feature>
<evidence type="ECO:0000256" key="4">
    <source>
        <dbReference type="ARBA" id="ARBA00048988"/>
    </source>
</evidence>
<protein>
    <submittedName>
        <fullName evidence="7">ATP-binding protein</fullName>
    </submittedName>
</protein>
<keyword evidence="5" id="KW-1133">Transmembrane helix</keyword>
<feature type="domain" description="AAA+ ATPase" evidence="6">
    <location>
        <begin position="256"/>
        <end position="522"/>
    </location>
</feature>
<dbReference type="EMBL" id="CP146016">
    <property type="protein sequence ID" value="WWQ60352.1"/>
    <property type="molecule type" value="Genomic_DNA"/>
</dbReference>
<keyword evidence="8" id="KW-1185">Reference proteome</keyword>
<evidence type="ECO:0000256" key="3">
    <source>
        <dbReference type="ARBA" id="ARBA00048954"/>
    </source>
</evidence>
<evidence type="ECO:0000259" key="6">
    <source>
        <dbReference type="SMART" id="SM00382"/>
    </source>
</evidence>
<gene>
    <name evidence="7" type="ORF">V6M85_13060</name>
</gene>
<feature type="transmembrane region" description="Helical" evidence="5">
    <location>
        <begin position="39"/>
        <end position="59"/>
    </location>
</feature>
<dbReference type="InterPro" id="IPR008571">
    <property type="entry name" value="HerA-like"/>
</dbReference>
<dbReference type="Proteomes" id="UP001432202">
    <property type="component" value="Chromosome"/>
</dbReference>
<dbReference type="GeneID" id="89337715"/>